<dbReference type="GO" id="GO:0016706">
    <property type="term" value="F:2-oxoglutarate-dependent dioxygenase activity"/>
    <property type="evidence" value="ECO:0007669"/>
    <property type="project" value="UniProtKB-ARBA"/>
</dbReference>
<dbReference type="Gene3D" id="2.60.120.620">
    <property type="entry name" value="q2cbj1_9rhob like domain"/>
    <property type="match status" value="1"/>
</dbReference>
<protein>
    <submittedName>
        <fullName evidence="1">Phytanoyl-CoA dioxygenase family protein</fullName>
    </submittedName>
</protein>
<dbReference type="InterPro" id="IPR008775">
    <property type="entry name" value="Phytyl_CoA_dOase-like"/>
</dbReference>
<name>A0A494XWT3_9BACL</name>
<gene>
    <name evidence="1" type="ORF">D7Z26_13430</name>
</gene>
<sequence length="278" mass="31383">MIGKDQVVNELNAEYTLSNVQLNQYERDGHILLRELASPTLIERFRPLIVEEVQRLNGEKRPLEERDTYGKAFLQIQNLWEKSEAVRPFVFARRFAQVAARLMGVSGVRMYHDQALFKEPGGGYTPWHQDQIYWPVDTDKTITLWMPLVDIPSEVGSMTFVSGSYHHGYISKLEISDQSHKTLKEYIEAEGLPQVEYGAMAAGDGTFHAGWTLHCAPGNPTPNTREVMTVIYVADGTTVLEPDTNARKRDLANWMPGLNGGDVIDSPLNPLMYASDQE</sequence>
<dbReference type="SUPFAM" id="SSF51197">
    <property type="entry name" value="Clavaminate synthase-like"/>
    <property type="match status" value="1"/>
</dbReference>
<keyword evidence="1" id="KW-0223">Dioxygenase</keyword>
<dbReference type="PANTHER" id="PTHR20883">
    <property type="entry name" value="PHYTANOYL-COA DIOXYGENASE DOMAIN CONTAINING 1"/>
    <property type="match status" value="1"/>
</dbReference>
<organism evidence="1 2">
    <name type="scientific">Cohnella endophytica</name>
    <dbReference type="NCBI Taxonomy" id="2419778"/>
    <lineage>
        <taxon>Bacteria</taxon>
        <taxon>Bacillati</taxon>
        <taxon>Bacillota</taxon>
        <taxon>Bacilli</taxon>
        <taxon>Bacillales</taxon>
        <taxon>Paenibacillaceae</taxon>
        <taxon>Cohnella</taxon>
    </lineage>
</organism>
<dbReference type="Pfam" id="PF05721">
    <property type="entry name" value="PhyH"/>
    <property type="match status" value="1"/>
</dbReference>
<proteinExistence type="predicted"/>
<evidence type="ECO:0000313" key="1">
    <source>
        <dbReference type="EMBL" id="RKP54355.1"/>
    </source>
</evidence>
<dbReference type="Proteomes" id="UP000282076">
    <property type="component" value="Unassembled WGS sequence"/>
</dbReference>
<dbReference type="AlphaFoldDB" id="A0A494XWT3"/>
<evidence type="ECO:0000313" key="2">
    <source>
        <dbReference type="Proteomes" id="UP000282076"/>
    </source>
</evidence>
<comment type="caution">
    <text evidence="1">The sequence shown here is derived from an EMBL/GenBank/DDBJ whole genome shotgun (WGS) entry which is preliminary data.</text>
</comment>
<dbReference type="RefSeq" id="WP_120977460.1">
    <property type="nucleotide sequence ID" value="NZ_RBZM01000005.1"/>
</dbReference>
<reference evidence="1 2" key="1">
    <citation type="submission" date="2018-10" db="EMBL/GenBank/DDBJ databases">
        <title>Cohnella sp. M2MS4P-1, whole genome shotgun sequence.</title>
        <authorList>
            <person name="Tuo L."/>
        </authorList>
    </citation>
    <scope>NUCLEOTIDE SEQUENCE [LARGE SCALE GENOMIC DNA]</scope>
    <source>
        <strain evidence="1 2">M2MS4P-1</strain>
    </source>
</reference>
<keyword evidence="2" id="KW-1185">Reference proteome</keyword>
<dbReference type="PANTHER" id="PTHR20883:SF49">
    <property type="entry name" value="PHYTANOYL-COA DIOXYGENASE"/>
    <property type="match status" value="1"/>
</dbReference>
<dbReference type="EMBL" id="RBZM01000005">
    <property type="protein sequence ID" value="RKP54355.1"/>
    <property type="molecule type" value="Genomic_DNA"/>
</dbReference>
<accession>A0A494XWT3</accession>
<keyword evidence="1" id="KW-0560">Oxidoreductase</keyword>
<dbReference type="GO" id="GO:0005506">
    <property type="term" value="F:iron ion binding"/>
    <property type="evidence" value="ECO:0007669"/>
    <property type="project" value="UniProtKB-ARBA"/>
</dbReference>
<dbReference type="OrthoDB" id="9814777at2"/>